<reference evidence="2" key="1">
    <citation type="submission" date="2019-07" db="EMBL/GenBank/DDBJ databases">
        <title>Hyphodiscus hymeniophilus genome sequencing and assembly.</title>
        <authorList>
            <person name="Kramer G."/>
            <person name="Nodwell J."/>
        </authorList>
    </citation>
    <scope>NUCLEOTIDE SEQUENCE</scope>
    <source>
        <strain evidence="2">ATCC 34498</strain>
    </source>
</reference>
<dbReference type="Proteomes" id="UP000785200">
    <property type="component" value="Unassembled WGS sequence"/>
</dbReference>
<dbReference type="AlphaFoldDB" id="A0A9P6VLW8"/>
<organism evidence="2 3">
    <name type="scientific">Hyphodiscus hymeniophilus</name>
    <dbReference type="NCBI Taxonomy" id="353542"/>
    <lineage>
        <taxon>Eukaryota</taxon>
        <taxon>Fungi</taxon>
        <taxon>Dikarya</taxon>
        <taxon>Ascomycota</taxon>
        <taxon>Pezizomycotina</taxon>
        <taxon>Leotiomycetes</taxon>
        <taxon>Helotiales</taxon>
        <taxon>Hyphodiscaceae</taxon>
        <taxon>Hyphodiscus</taxon>
    </lineage>
</organism>
<evidence type="ECO:0000313" key="3">
    <source>
        <dbReference type="Proteomes" id="UP000785200"/>
    </source>
</evidence>
<name>A0A9P6VLW8_9HELO</name>
<proteinExistence type="predicted"/>
<keyword evidence="3" id="KW-1185">Reference proteome</keyword>
<accession>A0A9P6VLW8</accession>
<dbReference type="EMBL" id="VNKQ01000006">
    <property type="protein sequence ID" value="KAG0650420.1"/>
    <property type="molecule type" value="Genomic_DNA"/>
</dbReference>
<comment type="caution">
    <text evidence="2">The sequence shown here is derived from an EMBL/GenBank/DDBJ whole genome shotgun (WGS) entry which is preliminary data.</text>
</comment>
<evidence type="ECO:0000256" key="1">
    <source>
        <dbReference type="SAM" id="MobiDB-lite"/>
    </source>
</evidence>
<sequence>MSTIASSESARPGMKQKNEEPANKDNTQADENAHLLSQEEADLAFERDEMVHHMSADSHVIRGSKVWKVKGMNLKLSALEGTVAVKNGVFTYEDLEEHVDEGPADPLSGGLSAVFGAVGTVAQRVGDYPLLLAKVLEAKEDGQAEHEIAEFAKDSGKGVTGIGGAVLKAPMDITHNMSRGFHNLPKMYGDETVRPIEKVTDVQSGLEAAGKSFGLGLWDGVSGLVTQPMKGAQEGGWMGGLVGFGKGVGGAVFKPAAGVLGIPGYAFKGIYEEVRTTHSAAPQKDVAEAQMVQGFKEWEGLAAEDCKSILLRIKREIEDMETMEG</sequence>
<gene>
    <name evidence="2" type="ORF">D0Z07_2924</name>
</gene>
<feature type="region of interest" description="Disordered" evidence="1">
    <location>
        <begin position="1"/>
        <end position="36"/>
    </location>
</feature>
<dbReference type="OrthoDB" id="428159at2759"/>
<protein>
    <submittedName>
        <fullName evidence="2">Vacuolar sorting-associated 13A</fullName>
    </submittedName>
</protein>
<evidence type="ECO:0000313" key="2">
    <source>
        <dbReference type="EMBL" id="KAG0650420.1"/>
    </source>
</evidence>